<dbReference type="GO" id="GO:0005886">
    <property type="term" value="C:plasma membrane"/>
    <property type="evidence" value="ECO:0007669"/>
    <property type="project" value="UniProtKB-SubCell"/>
</dbReference>
<dbReference type="EMBL" id="CP007128">
    <property type="protein sequence ID" value="AHG87726.1"/>
    <property type="molecule type" value="Genomic_DNA"/>
</dbReference>
<dbReference type="InterPro" id="IPR053716">
    <property type="entry name" value="Flag_assembly_chemotaxis_eff"/>
</dbReference>
<dbReference type="GO" id="GO:0044781">
    <property type="term" value="P:bacterial-type flagellum organization"/>
    <property type="evidence" value="ECO:0007669"/>
    <property type="project" value="UniProtKB-KW"/>
</dbReference>
<dbReference type="AlphaFoldDB" id="W0RAC5"/>
<evidence type="ECO:0000256" key="6">
    <source>
        <dbReference type="ARBA" id="ARBA00022500"/>
    </source>
</evidence>
<keyword evidence="13" id="KW-1185">Reference proteome</keyword>
<dbReference type="HOGENOM" id="CLU_1608469_0_0_0"/>
<dbReference type="KEGG" id="gba:J421_0189"/>
<name>W0RAC5_9BACT</name>
<feature type="coiled-coil region" evidence="11">
    <location>
        <begin position="24"/>
        <end position="51"/>
    </location>
</feature>
<dbReference type="Proteomes" id="UP000019151">
    <property type="component" value="Chromosome"/>
</dbReference>
<keyword evidence="10" id="KW-1006">Bacterial flagellum protein export</keyword>
<evidence type="ECO:0000256" key="4">
    <source>
        <dbReference type="ARBA" id="ARBA00022448"/>
    </source>
</evidence>
<dbReference type="GO" id="GO:0015031">
    <property type="term" value="P:protein transport"/>
    <property type="evidence" value="ECO:0007669"/>
    <property type="project" value="UniProtKB-KW"/>
</dbReference>
<organism evidence="12 13">
    <name type="scientific">Gemmatirosa kalamazoonensis</name>
    <dbReference type="NCBI Taxonomy" id="861299"/>
    <lineage>
        <taxon>Bacteria</taxon>
        <taxon>Pseudomonadati</taxon>
        <taxon>Gemmatimonadota</taxon>
        <taxon>Gemmatimonadia</taxon>
        <taxon>Gemmatimonadales</taxon>
        <taxon>Gemmatimonadaceae</taxon>
        <taxon>Gemmatirosa</taxon>
    </lineage>
</organism>
<dbReference type="GO" id="GO:0009288">
    <property type="term" value="C:bacterial-type flagellum"/>
    <property type="evidence" value="ECO:0007669"/>
    <property type="project" value="InterPro"/>
</dbReference>
<dbReference type="InParanoid" id="W0RAC5"/>
<evidence type="ECO:0000256" key="10">
    <source>
        <dbReference type="ARBA" id="ARBA00023225"/>
    </source>
</evidence>
<accession>W0RAC5</accession>
<keyword evidence="4" id="KW-0813">Transport</keyword>
<reference evidence="12 13" key="1">
    <citation type="journal article" date="2014" name="Genome Announc.">
        <title>Genome Sequence and Methylome of Soil Bacterium Gemmatirosa kalamazoonensis KBS708T, a Member of the Rarely Cultivated Gemmatimonadetes Phylum.</title>
        <authorList>
            <person name="Debruyn J.M."/>
            <person name="Radosevich M."/>
            <person name="Wommack K.E."/>
            <person name="Polson S.W."/>
            <person name="Hauser L.J."/>
            <person name="Fawaz M.N."/>
            <person name="Korlach J."/>
            <person name="Tsai Y.C."/>
        </authorList>
    </citation>
    <scope>NUCLEOTIDE SEQUENCE [LARGE SCALE GENOMIC DNA]</scope>
    <source>
        <strain evidence="12 13">KBS708</strain>
    </source>
</reference>
<comment type="similarity">
    <text evidence="2">Belongs to the FliJ family.</text>
</comment>
<keyword evidence="6" id="KW-0145">Chemotaxis</keyword>
<evidence type="ECO:0000256" key="7">
    <source>
        <dbReference type="ARBA" id="ARBA00022795"/>
    </source>
</evidence>
<dbReference type="RefSeq" id="WP_025409282.1">
    <property type="nucleotide sequence ID" value="NZ_CP007128.1"/>
</dbReference>
<comment type="subcellular location">
    <subcellularLocation>
        <location evidence="1">Cell membrane</location>
        <topology evidence="1">Peripheral membrane protein</topology>
        <orientation evidence="1">Cytoplasmic side</orientation>
    </subcellularLocation>
</comment>
<evidence type="ECO:0000256" key="3">
    <source>
        <dbReference type="ARBA" id="ARBA00020392"/>
    </source>
</evidence>
<protein>
    <recommendedName>
        <fullName evidence="3">Flagellar FliJ protein</fullName>
    </recommendedName>
</protein>
<keyword evidence="12" id="KW-0282">Flagellum</keyword>
<proteinExistence type="inferred from homology"/>
<dbReference type="GO" id="GO:0071973">
    <property type="term" value="P:bacterial-type flagellum-dependent cell motility"/>
    <property type="evidence" value="ECO:0007669"/>
    <property type="project" value="InterPro"/>
</dbReference>
<evidence type="ECO:0000256" key="11">
    <source>
        <dbReference type="SAM" id="Coils"/>
    </source>
</evidence>
<evidence type="ECO:0000313" key="12">
    <source>
        <dbReference type="EMBL" id="AHG87726.1"/>
    </source>
</evidence>
<keyword evidence="9" id="KW-0472">Membrane</keyword>
<evidence type="ECO:0000256" key="8">
    <source>
        <dbReference type="ARBA" id="ARBA00022927"/>
    </source>
</evidence>
<dbReference type="Pfam" id="PF02050">
    <property type="entry name" value="FliJ"/>
    <property type="match status" value="1"/>
</dbReference>
<dbReference type="NCBIfam" id="TIGR02473">
    <property type="entry name" value="flagell_FliJ"/>
    <property type="match status" value="1"/>
</dbReference>
<dbReference type="InterPro" id="IPR012823">
    <property type="entry name" value="Flagell_FliJ"/>
</dbReference>
<evidence type="ECO:0000313" key="13">
    <source>
        <dbReference type="Proteomes" id="UP000019151"/>
    </source>
</evidence>
<keyword evidence="12" id="KW-0969">Cilium</keyword>
<keyword evidence="11" id="KW-0175">Coiled coil</keyword>
<keyword evidence="5" id="KW-1003">Cell membrane</keyword>
<dbReference type="eggNOG" id="ENOG502ZTZA">
    <property type="taxonomic scope" value="Bacteria"/>
</dbReference>
<dbReference type="STRING" id="861299.J421_0189"/>
<dbReference type="Gene3D" id="1.10.287.1700">
    <property type="match status" value="1"/>
</dbReference>
<gene>
    <name evidence="12" type="ORF">J421_0189</name>
</gene>
<evidence type="ECO:0000256" key="2">
    <source>
        <dbReference type="ARBA" id="ARBA00010004"/>
    </source>
</evidence>
<evidence type="ECO:0000256" key="1">
    <source>
        <dbReference type="ARBA" id="ARBA00004413"/>
    </source>
</evidence>
<keyword evidence="7" id="KW-1005">Bacterial flagellum biogenesis</keyword>
<keyword evidence="12" id="KW-0966">Cell projection</keyword>
<evidence type="ECO:0000256" key="5">
    <source>
        <dbReference type="ARBA" id="ARBA00022475"/>
    </source>
</evidence>
<sequence>MFRFRLQRVLDLRERKERDAATALVAAEEIAAAARAEQERLEAARAALARQAAPTEVAETGELSVGALRTLQFLLGRLDERVEEAASATTSAEDVVAQRQDDLRAAYRDRRTLDRLRERAQETWRAGESAADRQRMDEIALTRFTQAYTAHGGAGQQSPTDSDES</sequence>
<keyword evidence="8" id="KW-0653">Protein transport</keyword>
<evidence type="ECO:0000256" key="9">
    <source>
        <dbReference type="ARBA" id="ARBA00023136"/>
    </source>
</evidence>
<dbReference type="GO" id="GO:0006935">
    <property type="term" value="P:chemotaxis"/>
    <property type="evidence" value="ECO:0007669"/>
    <property type="project" value="UniProtKB-KW"/>
</dbReference>